<dbReference type="VEuPathDB" id="PlasmoDB:AK88_04561"/>
<protein>
    <submittedName>
        <fullName evidence="3">Uncharacterized protein</fullName>
    </submittedName>
</protein>
<evidence type="ECO:0000313" key="4">
    <source>
        <dbReference type="Proteomes" id="UP000054561"/>
    </source>
</evidence>
<reference evidence="3 4" key="1">
    <citation type="submission" date="2014-03" db="EMBL/GenBank/DDBJ databases">
        <title>The Genome Sequence of Plasmodium fragile nilgiri.</title>
        <authorList>
            <consortium name="The Broad Institute Genomics Platform"/>
            <consortium name="The Broad Institute Genome Sequencing Center for Infectious Disease"/>
            <person name="Neafsey D."/>
            <person name="Duraisingh M."/>
            <person name="Young S.K."/>
            <person name="Zeng Q."/>
            <person name="Gargeya S."/>
            <person name="Abouelleil A."/>
            <person name="Alvarado L."/>
            <person name="Chapman S.B."/>
            <person name="Gainer-Dewar J."/>
            <person name="Goldberg J."/>
            <person name="Griggs A."/>
            <person name="Gujja S."/>
            <person name="Hansen M."/>
            <person name="Howarth C."/>
            <person name="Imamovic A."/>
            <person name="Larimer J."/>
            <person name="Pearson M."/>
            <person name="Poon T.W."/>
            <person name="Priest M."/>
            <person name="Roberts A."/>
            <person name="Saif S."/>
            <person name="Shea T."/>
            <person name="Sykes S."/>
            <person name="Wortman J."/>
            <person name="Nusbaum C."/>
            <person name="Birren B."/>
        </authorList>
    </citation>
    <scope>NUCLEOTIDE SEQUENCE [LARGE SCALE GENOMIC DNA]</scope>
    <source>
        <strain evidence="4">nilgiri</strain>
    </source>
</reference>
<dbReference type="AlphaFoldDB" id="A0A0D9QG70"/>
<evidence type="ECO:0000256" key="2">
    <source>
        <dbReference type="SAM" id="Phobius"/>
    </source>
</evidence>
<dbReference type="Proteomes" id="UP000054561">
    <property type="component" value="Unassembled WGS sequence"/>
</dbReference>
<dbReference type="OrthoDB" id="385119at2759"/>
<proteinExistence type="predicted"/>
<dbReference type="EMBL" id="KQ001711">
    <property type="protein sequence ID" value="KJP85802.1"/>
    <property type="molecule type" value="Genomic_DNA"/>
</dbReference>
<feature type="region of interest" description="Disordered" evidence="1">
    <location>
        <begin position="1"/>
        <end position="46"/>
    </location>
</feature>
<feature type="transmembrane region" description="Helical" evidence="2">
    <location>
        <begin position="52"/>
        <end position="73"/>
    </location>
</feature>
<gene>
    <name evidence="3" type="ORF">AK88_04561</name>
</gene>
<evidence type="ECO:0000313" key="3">
    <source>
        <dbReference type="EMBL" id="KJP85802.1"/>
    </source>
</evidence>
<name>A0A0D9QG70_PLAFR</name>
<keyword evidence="2" id="KW-1133">Transmembrane helix</keyword>
<sequence>MVRTNSSHMSYMAKNEGRNNEKNVLEDKNSDSSGKDTLQGHKTAHGNNKFPFYLKLSMLGILVLVLQCFNEIIRKNVNVL</sequence>
<accession>A0A0D9QG70</accession>
<keyword evidence="2" id="KW-0472">Membrane</keyword>
<evidence type="ECO:0000256" key="1">
    <source>
        <dbReference type="SAM" id="MobiDB-lite"/>
    </source>
</evidence>
<keyword evidence="4" id="KW-1185">Reference proteome</keyword>
<organism evidence="3 4">
    <name type="scientific">Plasmodium fragile</name>
    <dbReference type="NCBI Taxonomy" id="5857"/>
    <lineage>
        <taxon>Eukaryota</taxon>
        <taxon>Sar</taxon>
        <taxon>Alveolata</taxon>
        <taxon>Apicomplexa</taxon>
        <taxon>Aconoidasida</taxon>
        <taxon>Haemosporida</taxon>
        <taxon>Plasmodiidae</taxon>
        <taxon>Plasmodium</taxon>
        <taxon>Plasmodium (Plasmodium)</taxon>
    </lineage>
</organism>
<dbReference type="RefSeq" id="XP_012337594.1">
    <property type="nucleotide sequence ID" value="XM_012482171.1"/>
</dbReference>
<keyword evidence="2" id="KW-0812">Transmembrane</keyword>
<dbReference type="GeneID" id="24269875"/>
<feature type="compositionally biased region" description="Basic and acidic residues" evidence="1">
    <location>
        <begin position="15"/>
        <end position="34"/>
    </location>
</feature>